<dbReference type="GO" id="GO:0000271">
    <property type="term" value="P:polysaccharide biosynthetic process"/>
    <property type="evidence" value="ECO:0007669"/>
    <property type="project" value="InterPro"/>
</dbReference>
<comment type="caution">
    <text evidence="1">The sequence shown here is derived from an EMBL/GenBank/DDBJ whole genome shotgun (WGS) entry which is preliminary data.</text>
</comment>
<accession>X0VKZ1</accession>
<feature type="non-terminal residue" evidence="1">
    <location>
        <position position="263"/>
    </location>
</feature>
<dbReference type="InterPro" id="IPR007833">
    <property type="entry name" value="Capsule_polysaccharide_synth"/>
</dbReference>
<proteinExistence type="predicted"/>
<evidence type="ECO:0008006" key="2">
    <source>
        <dbReference type="Google" id="ProtNLM"/>
    </source>
</evidence>
<organism evidence="1">
    <name type="scientific">marine sediment metagenome</name>
    <dbReference type="NCBI Taxonomy" id="412755"/>
    <lineage>
        <taxon>unclassified sequences</taxon>
        <taxon>metagenomes</taxon>
        <taxon>ecological metagenomes</taxon>
    </lineage>
</organism>
<protein>
    <recommendedName>
        <fullName evidence="2">Capsule polysaccharide biosynthesis protein</fullName>
    </recommendedName>
</protein>
<dbReference type="AlphaFoldDB" id="X0VKZ1"/>
<reference evidence="1" key="1">
    <citation type="journal article" date="2014" name="Front. Microbiol.">
        <title>High frequency of phylogenetically diverse reductive dehalogenase-homologous genes in deep subseafloor sedimentary metagenomes.</title>
        <authorList>
            <person name="Kawai M."/>
            <person name="Futagami T."/>
            <person name="Toyoda A."/>
            <person name="Takaki Y."/>
            <person name="Nishi S."/>
            <person name="Hori S."/>
            <person name="Arai W."/>
            <person name="Tsubouchi T."/>
            <person name="Morono Y."/>
            <person name="Uchiyama I."/>
            <person name="Ito T."/>
            <person name="Fujiyama A."/>
            <person name="Inagaki F."/>
            <person name="Takami H."/>
        </authorList>
    </citation>
    <scope>NUCLEOTIDE SEQUENCE</scope>
    <source>
        <strain evidence="1">Expedition CK06-06</strain>
    </source>
</reference>
<name>X0VKZ1_9ZZZZ</name>
<gene>
    <name evidence="1" type="ORF">S01H1_47101</name>
</gene>
<dbReference type="EMBL" id="BARS01030190">
    <property type="protein sequence ID" value="GAG18925.1"/>
    <property type="molecule type" value="Genomic_DNA"/>
</dbReference>
<sequence length="263" mass="30748">KGIYTITYNRQARRDTWHFQVNAPAQRADIQKPFNERWRDRLLTPAERQQALDYLKSRETFAQDPFVLTFGTQVEKTEIYRRLSLRDGIPLFTMFTNNMWDASAVGRDLVFGNVIEWVVKTIRFAGERPDRMQLVIKPHPAEKLRGTRQAVGDEVRKVLPSLPDNVRLLLPDVDINSTSIMKATDVGLVHTSTVGMEMSIYGIPVVVTSWTHYRDLGFTFDPVDQADYFRMLEDPELLKAQMTKERQDLALKYFYVRFFRYCQ</sequence>
<feature type="non-terminal residue" evidence="1">
    <location>
        <position position="1"/>
    </location>
</feature>
<dbReference type="Pfam" id="PF05159">
    <property type="entry name" value="Capsule_synth"/>
    <property type="match status" value="1"/>
</dbReference>
<dbReference type="SUPFAM" id="SSF53756">
    <property type="entry name" value="UDP-Glycosyltransferase/glycogen phosphorylase"/>
    <property type="match status" value="1"/>
</dbReference>
<evidence type="ECO:0000313" key="1">
    <source>
        <dbReference type="EMBL" id="GAG18925.1"/>
    </source>
</evidence>
<dbReference type="GO" id="GO:0015774">
    <property type="term" value="P:polysaccharide transport"/>
    <property type="evidence" value="ECO:0007669"/>
    <property type="project" value="InterPro"/>
</dbReference>